<dbReference type="InterPro" id="IPR037239">
    <property type="entry name" value="OSBP_sf"/>
</dbReference>
<dbReference type="Pfam" id="PF01237">
    <property type="entry name" value="Oxysterol_BP"/>
    <property type="match status" value="1"/>
</dbReference>
<evidence type="ECO:0008006" key="5">
    <source>
        <dbReference type="Google" id="ProtNLM"/>
    </source>
</evidence>
<gene>
    <name evidence="3" type="ORF">SAY86_031486</name>
</gene>
<organism evidence="3 4">
    <name type="scientific">Trapa natans</name>
    <name type="common">Water chestnut</name>
    <dbReference type="NCBI Taxonomy" id="22666"/>
    <lineage>
        <taxon>Eukaryota</taxon>
        <taxon>Viridiplantae</taxon>
        <taxon>Streptophyta</taxon>
        <taxon>Embryophyta</taxon>
        <taxon>Tracheophyta</taxon>
        <taxon>Spermatophyta</taxon>
        <taxon>Magnoliopsida</taxon>
        <taxon>eudicotyledons</taxon>
        <taxon>Gunneridae</taxon>
        <taxon>Pentapetalae</taxon>
        <taxon>rosids</taxon>
        <taxon>malvids</taxon>
        <taxon>Myrtales</taxon>
        <taxon>Lythraceae</taxon>
        <taxon>Trapa</taxon>
    </lineage>
</organism>
<dbReference type="PANTHER" id="PTHR10972:SF102">
    <property type="entry name" value="OXYSTEROL-BINDING PROTEIN"/>
    <property type="match status" value="1"/>
</dbReference>
<keyword evidence="4" id="KW-1185">Reference proteome</keyword>
<comment type="caution">
    <text evidence="3">The sequence shown here is derived from an EMBL/GenBank/DDBJ whole genome shotgun (WGS) entry which is preliminary data.</text>
</comment>
<name>A0AAN7R9R8_TRANT</name>
<proteinExistence type="inferred from homology"/>
<protein>
    <recommendedName>
        <fullName evidence="5">Oxysterol-binding protein</fullName>
    </recommendedName>
</protein>
<dbReference type="SUPFAM" id="SSF144000">
    <property type="entry name" value="Oxysterol-binding protein-like"/>
    <property type="match status" value="1"/>
</dbReference>
<evidence type="ECO:0000313" key="4">
    <source>
        <dbReference type="Proteomes" id="UP001346149"/>
    </source>
</evidence>
<dbReference type="GO" id="GO:0016020">
    <property type="term" value="C:membrane"/>
    <property type="evidence" value="ECO:0007669"/>
    <property type="project" value="TreeGrafter"/>
</dbReference>
<comment type="similarity">
    <text evidence="1 2">Belongs to the OSBP family.</text>
</comment>
<evidence type="ECO:0000256" key="1">
    <source>
        <dbReference type="ARBA" id="ARBA00008842"/>
    </source>
</evidence>
<reference evidence="3 4" key="1">
    <citation type="journal article" date="2023" name="Hortic Res">
        <title>Pangenome of water caltrop reveals structural variations and asymmetric subgenome divergence after allopolyploidization.</title>
        <authorList>
            <person name="Zhang X."/>
            <person name="Chen Y."/>
            <person name="Wang L."/>
            <person name="Yuan Y."/>
            <person name="Fang M."/>
            <person name="Shi L."/>
            <person name="Lu R."/>
            <person name="Comes H.P."/>
            <person name="Ma Y."/>
            <person name="Chen Y."/>
            <person name="Huang G."/>
            <person name="Zhou Y."/>
            <person name="Zheng Z."/>
            <person name="Qiu Y."/>
        </authorList>
    </citation>
    <scope>NUCLEOTIDE SEQUENCE [LARGE SCALE GENOMIC DNA]</scope>
    <source>
        <strain evidence="3">F231</strain>
    </source>
</reference>
<accession>A0AAN7R9R8</accession>
<dbReference type="InterPro" id="IPR018494">
    <property type="entry name" value="Oxysterol-bd_CS"/>
</dbReference>
<evidence type="ECO:0000256" key="2">
    <source>
        <dbReference type="RuleBase" id="RU003844"/>
    </source>
</evidence>
<dbReference type="GO" id="GO:0032934">
    <property type="term" value="F:sterol binding"/>
    <property type="evidence" value="ECO:0007669"/>
    <property type="project" value="TreeGrafter"/>
</dbReference>
<dbReference type="GO" id="GO:0005829">
    <property type="term" value="C:cytosol"/>
    <property type="evidence" value="ECO:0007669"/>
    <property type="project" value="TreeGrafter"/>
</dbReference>
<sequence length="248" mass="27970">MLAAQPQHKLSKTLASERYCVPVSQLCKVQLPPLFNIPKSQLQCLGESVYCIGNDLLSKCIDADGPKERMISVVAWIVSVPRPLIFGVAPYNLILGETHHVSRGNLNILLEQVSHHPPVSALHATDEQQELEMIWCQQPVPKFYDLMEEHGHIGGDGGSWQEAAKPREVWRILYYEHAEALDPVLARPFGRLGWPCEDHMQGDRTQAEMHYKHNVFGRRNGLRSVSGRDRRCGPIQARAKFNEAGHCL</sequence>
<dbReference type="PANTHER" id="PTHR10972">
    <property type="entry name" value="OXYSTEROL-BINDING PROTEIN-RELATED"/>
    <property type="match status" value="1"/>
</dbReference>
<dbReference type="Gene3D" id="2.40.160.120">
    <property type="match status" value="1"/>
</dbReference>
<dbReference type="AlphaFoldDB" id="A0AAN7R9R8"/>
<evidence type="ECO:0000313" key="3">
    <source>
        <dbReference type="EMBL" id="KAK4791073.1"/>
    </source>
</evidence>
<dbReference type="InterPro" id="IPR000648">
    <property type="entry name" value="Oxysterol-bd"/>
</dbReference>
<dbReference type="EMBL" id="JAXQNO010000009">
    <property type="protein sequence ID" value="KAK4791073.1"/>
    <property type="molecule type" value="Genomic_DNA"/>
</dbReference>
<dbReference type="PROSITE" id="PS01013">
    <property type="entry name" value="OSBP"/>
    <property type="match status" value="1"/>
</dbReference>
<dbReference type="Proteomes" id="UP001346149">
    <property type="component" value="Unassembled WGS sequence"/>
</dbReference>